<protein>
    <recommendedName>
        <fullName evidence="3">Secreted protein</fullName>
    </recommendedName>
</protein>
<dbReference type="Proteomes" id="UP001634394">
    <property type="component" value="Unassembled WGS sequence"/>
</dbReference>
<evidence type="ECO:0000313" key="1">
    <source>
        <dbReference type="EMBL" id="KAL3870583.1"/>
    </source>
</evidence>
<keyword evidence="2" id="KW-1185">Reference proteome</keyword>
<accession>A0ABD3WCV9</accession>
<proteinExistence type="predicted"/>
<evidence type="ECO:0000313" key="2">
    <source>
        <dbReference type="Proteomes" id="UP001634394"/>
    </source>
</evidence>
<comment type="caution">
    <text evidence="1">The sequence shown here is derived from an EMBL/GenBank/DDBJ whole genome shotgun (WGS) entry which is preliminary data.</text>
</comment>
<gene>
    <name evidence="1" type="ORF">ACJMK2_038633</name>
</gene>
<evidence type="ECO:0008006" key="3">
    <source>
        <dbReference type="Google" id="ProtNLM"/>
    </source>
</evidence>
<reference evidence="1 2" key="1">
    <citation type="submission" date="2024-11" db="EMBL/GenBank/DDBJ databases">
        <title>Chromosome-level genome assembly of the freshwater bivalve Anodonta woodiana.</title>
        <authorList>
            <person name="Chen X."/>
        </authorList>
    </citation>
    <scope>NUCLEOTIDE SEQUENCE [LARGE SCALE GENOMIC DNA]</scope>
    <source>
        <strain evidence="1">MN2024</strain>
        <tissue evidence="1">Gills</tissue>
    </source>
</reference>
<sequence>NTTLRCRVCKHARSLDDCTLSQTCSENEECYTDELIDPYLHILFNSGCRSIATCRGPLPRPGRAITETLLACSRCCDTRLQNSSSSHSEIECNANLCGLKPAFKPRCRSCVNARTIDNCTGHVTCGQNE</sequence>
<dbReference type="AlphaFoldDB" id="A0ABD3WCV9"/>
<dbReference type="EMBL" id="JBJQND010000007">
    <property type="protein sequence ID" value="KAL3870583.1"/>
    <property type="molecule type" value="Genomic_DNA"/>
</dbReference>
<feature type="non-terminal residue" evidence="1">
    <location>
        <position position="1"/>
    </location>
</feature>
<feature type="non-terminal residue" evidence="1">
    <location>
        <position position="129"/>
    </location>
</feature>
<name>A0ABD3WCV9_SINWO</name>
<organism evidence="1 2">
    <name type="scientific">Sinanodonta woodiana</name>
    <name type="common">Chinese pond mussel</name>
    <name type="synonym">Anodonta woodiana</name>
    <dbReference type="NCBI Taxonomy" id="1069815"/>
    <lineage>
        <taxon>Eukaryota</taxon>
        <taxon>Metazoa</taxon>
        <taxon>Spiralia</taxon>
        <taxon>Lophotrochozoa</taxon>
        <taxon>Mollusca</taxon>
        <taxon>Bivalvia</taxon>
        <taxon>Autobranchia</taxon>
        <taxon>Heteroconchia</taxon>
        <taxon>Palaeoheterodonta</taxon>
        <taxon>Unionida</taxon>
        <taxon>Unionoidea</taxon>
        <taxon>Unionidae</taxon>
        <taxon>Unioninae</taxon>
        <taxon>Sinanodonta</taxon>
    </lineage>
</organism>